<sequence length="39" mass="4317">MGPHNITTNILKMMPYTCLLLVPDVATQVQGIIFITVVM</sequence>
<reference evidence="1" key="1">
    <citation type="submission" date="2019-11" db="EMBL/GenBank/DDBJ databases">
        <authorList>
            <person name="Feng L."/>
        </authorList>
    </citation>
    <scope>NUCLEOTIDE SEQUENCE</scope>
    <source>
        <strain evidence="1">VparvulaLFYP99</strain>
    </source>
</reference>
<dbReference type="AlphaFoldDB" id="A0A6N3DQW0"/>
<gene>
    <name evidence="1" type="ORF">VPLFYP99_00598</name>
</gene>
<organism evidence="1">
    <name type="scientific">Veillonella parvula</name>
    <name type="common">Staphylococcus parvulus</name>
    <dbReference type="NCBI Taxonomy" id="29466"/>
    <lineage>
        <taxon>Bacteria</taxon>
        <taxon>Bacillati</taxon>
        <taxon>Bacillota</taxon>
        <taxon>Negativicutes</taxon>
        <taxon>Veillonellales</taxon>
        <taxon>Veillonellaceae</taxon>
        <taxon>Veillonella</taxon>
    </lineage>
</organism>
<dbReference type="EMBL" id="CACRUG010000011">
    <property type="protein sequence ID" value="VYU31686.1"/>
    <property type="molecule type" value="Genomic_DNA"/>
</dbReference>
<name>A0A6N3DQW0_VEIPA</name>
<protein>
    <submittedName>
        <fullName evidence="1">Uncharacterized protein</fullName>
    </submittedName>
</protein>
<accession>A0A6N3DQW0</accession>
<proteinExistence type="predicted"/>
<evidence type="ECO:0000313" key="1">
    <source>
        <dbReference type="EMBL" id="VYU31686.1"/>
    </source>
</evidence>